<dbReference type="OrthoDB" id="7061211at2"/>
<dbReference type="AlphaFoldDB" id="A0A127PT78"/>
<feature type="topological domain" description="Cytoplasmic" evidence="7">
    <location>
        <begin position="1"/>
        <end position="3"/>
    </location>
</feature>
<dbReference type="NCBIfam" id="NF002058">
    <property type="entry name" value="PRK00888.1"/>
    <property type="match status" value="1"/>
</dbReference>
<keyword evidence="7" id="KW-0175">Coiled coil</keyword>
<comment type="similarity">
    <text evidence="7">Belongs to the FtsB family.</text>
</comment>
<keyword evidence="2 7" id="KW-0132">Cell division</keyword>
<dbReference type="HAMAP" id="MF_00599">
    <property type="entry name" value="FtsB"/>
    <property type="match status" value="1"/>
</dbReference>
<keyword evidence="1 7" id="KW-1003">Cell membrane</keyword>
<dbReference type="GO" id="GO:0030428">
    <property type="term" value="C:cell septum"/>
    <property type="evidence" value="ECO:0007669"/>
    <property type="project" value="TreeGrafter"/>
</dbReference>
<evidence type="ECO:0000256" key="2">
    <source>
        <dbReference type="ARBA" id="ARBA00022618"/>
    </source>
</evidence>
<keyword evidence="4 7" id="KW-1133">Transmembrane helix</keyword>
<feature type="topological domain" description="Periplasmic" evidence="7">
    <location>
        <begin position="22"/>
        <end position="126"/>
    </location>
</feature>
<comment type="subcellular location">
    <subcellularLocation>
        <location evidence="7">Cell inner membrane</location>
        <topology evidence="7">Single-pass type II membrane protein</topology>
    </subcellularLocation>
    <text evidence="7">Localizes to the division septum.</text>
</comment>
<dbReference type="InterPro" id="IPR007060">
    <property type="entry name" value="FtsL/DivIC"/>
</dbReference>
<comment type="function">
    <text evidence="7">Essential cell division protein. May link together the upstream cell division proteins, which are predominantly cytoplasmic, with the downstream cell division proteins, which are predominantly periplasmic.</text>
</comment>
<dbReference type="RefSeq" id="WP_061534047.1">
    <property type="nucleotide sequence ID" value="NZ_CP013233.1"/>
</dbReference>
<gene>
    <name evidence="7" type="primary">ftsB</name>
    <name evidence="8" type="ORF">CAter282_3217</name>
</gene>
<proteinExistence type="inferred from homology"/>
<dbReference type="GO" id="GO:0032153">
    <property type="term" value="C:cell division site"/>
    <property type="evidence" value="ECO:0007669"/>
    <property type="project" value="UniProtKB-UniRule"/>
</dbReference>
<keyword evidence="9" id="KW-1185">Reference proteome</keyword>
<accession>A0A127PT78</accession>
<keyword evidence="6 7" id="KW-0131">Cell cycle</keyword>
<dbReference type="PATRIC" id="fig|279058.17.peg.3494"/>
<dbReference type="Proteomes" id="UP000071778">
    <property type="component" value="Chromosome"/>
</dbReference>
<dbReference type="PANTHER" id="PTHR37485:SF1">
    <property type="entry name" value="CELL DIVISION PROTEIN FTSB"/>
    <property type="match status" value="1"/>
</dbReference>
<evidence type="ECO:0000313" key="9">
    <source>
        <dbReference type="Proteomes" id="UP000071778"/>
    </source>
</evidence>
<organism evidence="8 9">
    <name type="scientific">Collimonas arenae</name>
    <dbReference type="NCBI Taxonomy" id="279058"/>
    <lineage>
        <taxon>Bacteria</taxon>
        <taxon>Pseudomonadati</taxon>
        <taxon>Pseudomonadota</taxon>
        <taxon>Betaproteobacteria</taxon>
        <taxon>Burkholderiales</taxon>
        <taxon>Oxalobacteraceae</taxon>
        <taxon>Collimonas</taxon>
    </lineage>
</organism>
<feature type="coiled-coil region" evidence="7">
    <location>
        <begin position="36"/>
        <end position="63"/>
    </location>
</feature>
<reference evidence="8 9" key="1">
    <citation type="submission" date="2015-11" db="EMBL/GenBank/DDBJ databases">
        <title>Exploring the genomic traits of fungus-feeding bacterial genus Collimonas.</title>
        <authorList>
            <person name="Song C."/>
            <person name="Schmidt R."/>
            <person name="de Jager V."/>
            <person name="Krzyzanowska D."/>
            <person name="Jongedijk E."/>
            <person name="Cankar K."/>
            <person name="Beekwilder J."/>
            <person name="van Veen A."/>
            <person name="de Boer W."/>
            <person name="van Veen J.A."/>
            <person name="Garbeva P."/>
        </authorList>
    </citation>
    <scope>NUCLEOTIDE SEQUENCE [LARGE SCALE GENOMIC DNA]</scope>
    <source>
        <strain evidence="8 9">Ter282</strain>
    </source>
</reference>
<keyword evidence="7" id="KW-0997">Cell inner membrane</keyword>
<dbReference type="Pfam" id="PF04977">
    <property type="entry name" value="DivIC"/>
    <property type="match status" value="1"/>
</dbReference>
<keyword evidence="3 7" id="KW-0812">Transmembrane</keyword>
<dbReference type="EMBL" id="CP013235">
    <property type="protein sequence ID" value="AMP10922.1"/>
    <property type="molecule type" value="Genomic_DNA"/>
</dbReference>
<sequence length="126" mass="13982">MRLIAIFLTALLILVQYPLWLGKGGWLRVWDMDQQVHAAHDKIDELKARNAKLDSEVHDLKEGTGAVEERARSELGMIKQDEIFVQILDPNGNPADAPAPPNAELTAVEKTVAVAVPDERAKKPRP</sequence>
<evidence type="ECO:0000256" key="3">
    <source>
        <dbReference type="ARBA" id="ARBA00022692"/>
    </source>
</evidence>
<dbReference type="PANTHER" id="PTHR37485">
    <property type="entry name" value="CELL DIVISION PROTEIN FTSB"/>
    <property type="match status" value="1"/>
</dbReference>
<protein>
    <recommendedName>
        <fullName evidence="7">Cell division protein FtsB</fullName>
    </recommendedName>
</protein>
<evidence type="ECO:0000256" key="6">
    <source>
        <dbReference type="ARBA" id="ARBA00023306"/>
    </source>
</evidence>
<comment type="subunit">
    <text evidence="7">Part of a complex composed of FtsB, FtsL and FtsQ.</text>
</comment>
<evidence type="ECO:0000313" key="8">
    <source>
        <dbReference type="EMBL" id="AMP10922.1"/>
    </source>
</evidence>
<evidence type="ECO:0000256" key="1">
    <source>
        <dbReference type="ARBA" id="ARBA00022475"/>
    </source>
</evidence>
<evidence type="ECO:0000256" key="4">
    <source>
        <dbReference type="ARBA" id="ARBA00022989"/>
    </source>
</evidence>
<keyword evidence="5 7" id="KW-0472">Membrane</keyword>
<dbReference type="GO" id="GO:0005886">
    <property type="term" value="C:plasma membrane"/>
    <property type="evidence" value="ECO:0007669"/>
    <property type="project" value="UniProtKB-SubCell"/>
</dbReference>
<evidence type="ECO:0000256" key="5">
    <source>
        <dbReference type="ARBA" id="ARBA00023136"/>
    </source>
</evidence>
<dbReference type="InterPro" id="IPR023081">
    <property type="entry name" value="Cell_div_FtsB"/>
</dbReference>
<evidence type="ECO:0000256" key="7">
    <source>
        <dbReference type="HAMAP-Rule" id="MF_00599"/>
    </source>
</evidence>
<dbReference type="GO" id="GO:0043093">
    <property type="term" value="P:FtsZ-dependent cytokinesis"/>
    <property type="evidence" value="ECO:0007669"/>
    <property type="project" value="UniProtKB-UniRule"/>
</dbReference>
<name>A0A127PT78_9BURK</name>